<keyword evidence="1" id="KW-1133">Transmembrane helix</keyword>
<reference evidence="3" key="1">
    <citation type="submission" date="2016-10" db="EMBL/GenBank/DDBJ databases">
        <authorList>
            <person name="Varghese N."/>
            <person name="Submissions S."/>
        </authorList>
    </citation>
    <scope>NUCLEOTIDE SEQUENCE [LARGE SCALE GENOMIC DNA]</scope>
    <source>
        <strain evidence="3">DSM 24213</strain>
    </source>
</reference>
<feature type="transmembrane region" description="Helical" evidence="1">
    <location>
        <begin position="347"/>
        <end position="365"/>
    </location>
</feature>
<keyword evidence="1" id="KW-0472">Membrane</keyword>
<dbReference type="AlphaFoldDB" id="A0A1I4SQD4"/>
<dbReference type="Gene3D" id="3.30.450.20">
    <property type="entry name" value="PAS domain"/>
    <property type="match status" value="2"/>
</dbReference>
<evidence type="ECO:0000313" key="2">
    <source>
        <dbReference type="EMBL" id="SFM66642.1"/>
    </source>
</evidence>
<gene>
    <name evidence="2" type="ORF">SAMN05216217_11113</name>
</gene>
<organism evidence="2 3">
    <name type="scientific">Halopseudomonas yangmingensis</name>
    <dbReference type="NCBI Taxonomy" id="1720063"/>
    <lineage>
        <taxon>Bacteria</taxon>
        <taxon>Pseudomonadati</taxon>
        <taxon>Pseudomonadota</taxon>
        <taxon>Gammaproteobacteria</taxon>
        <taxon>Pseudomonadales</taxon>
        <taxon>Pseudomonadaceae</taxon>
        <taxon>Halopseudomonas</taxon>
    </lineage>
</organism>
<dbReference type="RefSeq" id="WP_093476594.1">
    <property type="nucleotide sequence ID" value="NZ_FOUI01000011.1"/>
</dbReference>
<evidence type="ECO:0000313" key="3">
    <source>
        <dbReference type="Proteomes" id="UP000243629"/>
    </source>
</evidence>
<name>A0A1I4SQD4_9GAMM</name>
<sequence>MSEQHYYQAPRGNWPQTLAILSLLALAGIALAIYQYHQHSRVILSAGNELTQRIHQQISNHLLATYEAPRQALVLLQHDVLMNTSILAQRRPHLHKLASVLQHNPQLNSIYIGWPDGDYMMLRPLHSLTLRERFQAPEGSVWQLWHISHENGRREVIHEFYTADMRLLASGPVDDENYDPRKRIWYQQALQQDGVVITPPYVFFSTSEYGTTLALAGRQQQVIAADVTLHNLSATLQQARLTDTSEMVIYDQQGTVLAYHEPQRMLGTTQSGQQRLRRLDELGSTLLAAFAERDIYTEMIGSLVLEGRVWQVTRHRLQSERFPDAWLAVLVPQNELLAEAYRVRFESVLATLLITLLLLPVAWGISRMRG</sequence>
<proteinExistence type="predicted"/>
<dbReference type="InterPro" id="IPR029151">
    <property type="entry name" value="Sensor-like_sf"/>
</dbReference>
<dbReference type="SUPFAM" id="SSF103190">
    <property type="entry name" value="Sensory domain-like"/>
    <property type="match status" value="1"/>
</dbReference>
<dbReference type="OrthoDB" id="9764808at2"/>
<keyword evidence="3" id="KW-1185">Reference proteome</keyword>
<dbReference type="STRING" id="1720063.SAMN05216217_11113"/>
<accession>A0A1I4SQD4</accession>
<dbReference type="EMBL" id="FOUI01000011">
    <property type="protein sequence ID" value="SFM66642.1"/>
    <property type="molecule type" value="Genomic_DNA"/>
</dbReference>
<evidence type="ECO:0000256" key="1">
    <source>
        <dbReference type="SAM" id="Phobius"/>
    </source>
</evidence>
<feature type="transmembrane region" description="Helical" evidence="1">
    <location>
        <begin position="14"/>
        <end position="34"/>
    </location>
</feature>
<dbReference type="Proteomes" id="UP000243629">
    <property type="component" value="Unassembled WGS sequence"/>
</dbReference>
<protein>
    <submittedName>
        <fullName evidence="2">Cache domain-containing protein</fullName>
    </submittedName>
</protein>
<keyword evidence="1" id="KW-0812">Transmembrane</keyword>